<keyword evidence="3" id="KW-1185">Reference proteome</keyword>
<sequence length="246" mass="28460">MKIKAFIFIAIGLLAAAYWYSQWDGTPGPLPDKQSIIHAIDRMSNEIKVKQLAAIEQLDSRHIFVPFISLYGEHGMSFWKWEQKEWKLIRIDNNGMPHIWKLDGKDPAKHVVVYHADPKDEIEKLTFYLLRNRNAYFHSGQYFYVPRVQLELPISIGEKNYGAIPFPEEWLQLMESDRKQSQPLGNAMHSMFSGQQRSTMYVGYQPHYRGGRAPEGRGSYSKSGGADVTFIPIINESELERPRPFP</sequence>
<name>A0A371P5N9_9BACL</name>
<accession>A0A371P5N9</accession>
<dbReference type="OrthoDB" id="2452975at2"/>
<comment type="caution">
    <text evidence="2">The sequence shown here is derived from an EMBL/GenBank/DDBJ whole genome shotgun (WGS) entry which is preliminary data.</text>
</comment>
<dbReference type="Proteomes" id="UP000261905">
    <property type="component" value="Unassembled WGS sequence"/>
</dbReference>
<gene>
    <name evidence="2" type="ORF">DX130_22805</name>
</gene>
<reference evidence="2 3" key="1">
    <citation type="submission" date="2018-08" db="EMBL/GenBank/DDBJ databases">
        <title>Paenibacillus sp. M4BSY-1, whole genome shotgun sequence.</title>
        <authorList>
            <person name="Tuo L."/>
        </authorList>
    </citation>
    <scope>NUCLEOTIDE SEQUENCE [LARGE SCALE GENOMIC DNA]</scope>
    <source>
        <strain evidence="2 3">M4BSY-1</strain>
    </source>
</reference>
<dbReference type="AlphaFoldDB" id="A0A371P5N9"/>
<dbReference type="RefSeq" id="WP_116049317.1">
    <property type="nucleotide sequence ID" value="NZ_QUBQ01000006.1"/>
</dbReference>
<proteinExistence type="predicted"/>
<dbReference type="EMBL" id="QUBQ01000006">
    <property type="protein sequence ID" value="REK71274.1"/>
    <property type="molecule type" value="Genomic_DNA"/>
</dbReference>
<organism evidence="2 3">
    <name type="scientific">Paenibacillus paeoniae</name>
    <dbReference type="NCBI Taxonomy" id="2292705"/>
    <lineage>
        <taxon>Bacteria</taxon>
        <taxon>Bacillati</taxon>
        <taxon>Bacillota</taxon>
        <taxon>Bacilli</taxon>
        <taxon>Bacillales</taxon>
        <taxon>Paenibacillaceae</taxon>
        <taxon>Paenibacillus</taxon>
    </lineage>
</organism>
<evidence type="ECO:0000313" key="3">
    <source>
        <dbReference type="Proteomes" id="UP000261905"/>
    </source>
</evidence>
<feature type="region of interest" description="Disordered" evidence="1">
    <location>
        <begin position="205"/>
        <end position="224"/>
    </location>
</feature>
<protein>
    <submittedName>
        <fullName evidence="2">Uncharacterized protein</fullName>
    </submittedName>
</protein>
<evidence type="ECO:0000313" key="2">
    <source>
        <dbReference type="EMBL" id="REK71274.1"/>
    </source>
</evidence>
<evidence type="ECO:0000256" key="1">
    <source>
        <dbReference type="SAM" id="MobiDB-lite"/>
    </source>
</evidence>